<gene>
    <name evidence="3" type="ORF">DXA79_08920</name>
</gene>
<evidence type="ECO:0000313" key="4">
    <source>
        <dbReference type="Proteomes" id="UP000261031"/>
    </source>
</evidence>
<name>A0A3E5HIU0_BIFPS</name>
<dbReference type="RefSeq" id="WP_117502273.1">
    <property type="nucleotide sequence ID" value="NZ_DAWCQH010000029.1"/>
</dbReference>
<dbReference type="Gene3D" id="2.60.40.4270">
    <property type="entry name" value="Listeria-Bacteroides repeat domain"/>
    <property type="match status" value="1"/>
</dbReference>
<dbReference type="Gene3D" id="2.60.40.1080">
    <property type="match status" value="1"/>
</dbReference>
<comment type="caution">
    <text evidence="3">The sequence shown here is derived from an EMBL/GenBank/DDBJ whole genome shotgun (WGS) entry which is preliminary data.</text>
</comment>
<dbReference type="Pfam" id="PF09479">
    <property type="entry name" value="Flg_new"/>
    <property type="match status" value="1"/>
</dbReference>
<evidence type="ECO:0000259" key="2">
    <source>
        <dbReference type="Pfam" id="PF00188"/>
    </source>
</evidence>
<dbReference type="AlphaFoldDB" id="A0A3E5HIU0"/>
<dbReference type="SUPFAM" id="SSF55797">
    <property type="entry name" value="PR-1-like"/>
    <property type="match status" value="1"/>
</dbReference>
<dbReference type="Proteomes" id="UP000261031">
    <property type="component" value="Unassembled WGS sequence"/>
</dbReference>
<evidence type="ECO:0000256" key="1">
    <source>
        <dbReference type="ARBA" id="ARBA00004196"/>
    </source>
</evidence>
<dbReference type="Pfam" id="PF04122">
    <property type="entry name" value="CW_binding_2"/>
    <property type="match status" value="3"/>
</dbReference>
<dbReference type="Gene3D" id="3.40.50.12090">
    <property type="match status" value="3"/>
</dbReference>
<accession>A0A3E5HIU0</accession>
<evidence type="ECO:0000313" key="3">
    <source>
        <dbReference type="EMBL" id="RGP01371.1"/>
    </source>
</evidence>
<feature type="domain" description="SCP" evidence="2">
    <location>
        <begin position="140"/>
        <end position="238"/>
    </location>
</feature>
<dbReference type="InterPro" id="IPR051922">
    <property type="entry name" value="Bact_Sporulation_Assoc"/>
</dbReference>
<dbReference type="PANTHER" id="PTHR30032">
    <property type="entry name" value="N-ACETYLMURAMOYL-L-ALANINE AMIDASE-RELATED"/>
    <property type="match status" value="1"/>
</dbReference>
<dbReference type="Gene3D" id="3.40.33.10">
    <property type="entry name" value="CAP"/>
    <property type="match status" value="1"/>
</dbReference>
<dbReference type="PANTHER" id="PTHR30032:SF8">
    <property type="entry name" value="GERMINATION-SPECIFIC N-ACETYLMURAMOYL-L-ALANINE AMIDASE"/>
    <property type="match status" value="1"/>
</dbReference>
<dbReference type="Pfam" id="PF00188">
    <property type="entry name" value="CAP"/>
    <property type="match status" value="1"/>
</dbReference>
<organism evidence="3 4">
    <name type="scientific">Bifidobacterium pseudocatenulatum</name>
    <dbReference type="NCBI Taxonomy" id="28026"/>
    <lineage>
        <taxon>Bacteria</taxon>
        <taxon>Bacillati</taxon>
        <taxon>Actinomycetota</taxon>
        <taxon>Actinomycetes</taxon>
        <taxon>Bifidobacteriales</taxon>
        <taxon>Bifidobacteriaceae</taxon>
        <taxon>Bifidobacterium</taxon>
    </lineage>
</organism>
<dbReference type="InterPro" id="IPR042229">
    <property type="entry name" value="Listeria/Bacterioides_rpt_sf"/>
</dbReference>
<dbReference type="InterPro" id="IPR014044">
    <property type="entry name" value="CAP_dom"/>
</dbReference>
<proteinExistence type="predicted"/>
<dbReference type="InterPro" id="IPR013378">
    <property type="entry name" value="InlB-like_B-rpt"/>
</dbReference>
<sequence>MREKKKPKKRILCAIISCSLLASIGFAQPASAADTAVDTPAVQDDIETMSYSDGTSTGTSELTGVSLGTGTTVYAKQFINQVDVYNSALNEVVKWRRDALNDKQVTFGVYNWQTKQTDYYSVSDYLKKLGISENEYLTPKWSNALERIAIQRAIEAYSAEDAHTRPNGESCFRASYNKIQSEAEILAWGPANISGAIDLWAEEKKDYVQNTGAEVGHYLTLINPNYEYYGFAAGDGQYYRTTFSGEAGTRSSAAEYSDSTPTNMRGLGQFEVNVDDDDLREGATWNLSSMKSGSTQTAKVTLKHRSGRYEFRGTWGSSNANVISANQSGVYTAGKVGTAKATVSSGSFAFSTDVTVMPLTLKYDGNGATSGYVASQTGSHNDEITVAKNGFSRSGYTFSSWNTKADGTGTSYAPGSKITLPAGDTILYAQWVENPKLTRLAGQTRYDTMATIVQHEQTKQGQTVIIASGENYPDALSASGLAGGLAATIMLVGSNSLPSQTANRLASLKPNRIIIIGGPSAISKNVENALHQYSSTVTRYYGEDRYETSLAVFKAGQKLGVKWNSTALMATGDNYADALSASSLAYAQKMPIFLCSSASGFSSSQLDAINKTIKQGLVIGGTSAIPNWIVNSQLQQQQGISTKRIAGATRYETSIEIAKSAEQYGLTAEGSVFATGANFPDALAAGPLAGKKNGFLLLADPFGTTAQFVQKYKNQVKTAYVVGGEQAVSSTTANQIADSLGLRHP</sequence>
<dbReference type="InterPro" id="IPR035940">
    <property type="entry name" value="CAP_sf"/>
</dbReference>
<dbReference type="GO" id="GO:0030313">
    <property type="term" value="C:cell envelope"/>
    <property type="evidence" value="ECO:0007669"/>
    <property type="project" value="UniProtKB-SubCell"/>
</dbReference>
<dbReference type="InterPro" id="IPR007253">
    <property type="entry name" value="Cell_wall-bd_2"/>
</dbReference>
<reference evidence="3 4" key="1">
    <citation type="submission" date="2018-08" db="EMBL/GenBank/DDBJ databases">
        <title>A genome reference for cultivated species of the human gut microbiota.</title>
        <authorList>
            <person name="Zou Y."/>
            <person name="Xue W."/>
            <person name="Luo G."/>
        </authorList>
    </citation>
    <scope>NUCLEOTIDE SEQUENCE [LARGE SCALE GENOMIC DNA]</scope>
    <source>
        <strain evidence="3 4">OF05-12</strain>
    </source>
</reference>
<dbReference type="EMBL" id="QSWD01000007">
    <property type="protein sequence ID" value="RGP01371.1"/>
    <property type="molecule type" value="Genomic_DNA"/>
</dbReference>
<comment type="subcellular location">
    <subcellularLocation>
        <location evidence="1">Cell envelope</location>
    </subcellularLocation>
</comment>
<protein>
    <recommendedName>
        <fullName evidence="2">SCP domain-containing protein</fullName>
    </recommendedName>
</protein>